<sequence length="46" mass="5501">MMDLMAIHIPRVKEPSLGMNWSKGRRIWILVLFSAMEEKLYSNMYL</sequence>
<dbReference type="Gramene" id="PAN16736">
    <property type="protein sequence ID" value="PAN16736"/>
    <property type="gene ID" value="PAHAL_3G081600"/>
</dbReference>
<dbReference type="AlphaFoldDB" id="A0A2S3H728"/>
<dbReference type="Proteomes" id="UP000243499">
    <property type="component" value="Chromosome 3"/>
</dbReference>
<dbReference type="EMBL" id="CM008048">
    <property type="protein sequence ID" value="PAN16736.1"/>
    <property type="molecule type" value="Genomic_DNA"/>
</dbReference>
<accession>A0A2S3H728</accession>
<evidence type="ECO:0000313" key="1">
    <source>
        <dbReference type="EMBL" id="PAN16736.1"/>
    </source>
</evidence>
<proteinExistence type="predicted"/>
<name>A0A2S3H728_9POAL</name>
<gene>
    <name evidence="1" type="ORF">PAHAL_3G081600</name>
</gene>
<protein>
    <submittedName>
        <fullName evidence="1">Uncharacterized protein</fullName>
    </submittedName>
</protein>
<organism evidence="1">
    <name type="scientific">Panicum hallii</name>
    <dbReference type="NCBI Taxonomy" id="206008"/>
    <lineage>
        <taxon>Eukaryota</taxon>
        <taxon>Viridiplantae</taxon>
        <taxon>Streptophyta</taxon>
        <taxon>Embryophyta</taxon>
        <taxon>Tracheophyta</taxon>
        <taxon>Spermatophyta</taxon>
        <taxon>Magnoliopsida</taxon>
        <taxon>Liliopsida</taxon>
        <taxon>Poales</taxon>
        <taxon>Poaceae</taxon>
        <taxon>PACMAD clade</taxon>
        <taxon>Panicoideae</taxon>
        <taxon>Panicodae</taxon>
        <taxon>Paniceae</taxon>
        <taxon>Panicinae</taxon>
        <taxon>Panicum</taxon>
        <taxon>Panicum sect. Panicum</taxon>
    </lineage>
</organism>
<reference evidence="1" key="1">
    <citation type="submission" date="2018-04" db="EMBL/GenBank/DDBJ databases">
        <title>WGS assembly of Panicum hallii.</title>
        <authorList>
            <person name="Lovell J."/>
            <person name="Jenkins J."/>
            <person name="Lowry D."/>
            <person name="Mamidi S."/>
            <person name="Sreedasyam A."/>
            <person name="Weng X."/>
            <person name="Barry K."/>
            <person name="Bonette J."/>
            <person name="Campitelli B."/>
            <person name="Daum C."/>
            <person name="Gordon S."/>
            <person name="Gould B."/>
            <person name="Lipzen A."/>
            <person name="Macqueen A."/>
            <person name="Palacio-Mejia J."/>
            <person name="Plott C."/>
            <person name="Shakirov E."/>
            <person name="Shu S."/>
            <person name="Yoshinaga Y."/>
            <person name="Zane M."/>
            <person name="Rokhsar D."/>
            <person name="Grimwood J."/>
            <person name="Schmutz J."/>
            <person name="Juenger T."/>
        </authorList>
    </citation>
    <scope>NUCLEOTIDE SEQUENCE [LARGE SCALE GENOMIC DNA]</scope>
    <source>
        <strain evidence="1">FIL2</strain>
    </source>
</reference>